<protein>
    <recommendedName>
        <fullName evidence="4">Signal peptidase I</fullName>
        <ecNumber evidence="4">3.4.21.89</ecNumber>
    </recommendedName>
</protein>
<dbReference type="GO" id="GO:0005886">
    <property type="term" value="C:plasma membrane"/>
    <property type="evidence" value="ECO:0007669"/>
    <property type="project" value="UniProtKB-SubCell"/>
</dbReference>
<dbReference type="PANTHER" id="PTHR43390">
    <property type="entry name" value="SIGNAL PEPTIDASE I"/>
    <property type="match status" value="1"/>
</dbReference>
<keyword evidence="4 7" id="KW-0378">Hydrolase</keyword>
<proteinExistence type="inferred from homology"/>
<comment type="subcellular location">
    <subcellularLocation>
        <location evidence="1">Cell membrane</location>
        <topology evidence="1">Single-pass type II membrane protein</topology>
    </subcellularLocation>
    <subcellularLocation>
        <location evidence="4">Membrane</location>
        <topology evidence="4">Single-pass type II membrane protein</topology>
    </subcellularLocation>
</comment>
<dbReference type="GO" id="GO:0004252">
    <property type="term" value="F:serine-type endopeptidase activity"/>
    <property type="evidence" value="ECO:0007669"/>
    <property type="project" value="InterPro"/>
</dbReference>
<dbReference type="InterPro" id="IPR000223">
    <property type="entry name" value="Pept_S26A_signal_pept_1"/>
</dbReference>
<feature type="transmembrane region" description="Helical" evidence="4">
    <location>
        <begin position="40"/>
        <end position="59"/>
    </location>
</feature>
<dbReference type="GO" id="GO:0006465">
    <property type="term" value="P:signal peptide processing"/>
    <property type="evidence" value="ECO:0007669"/>
    <property type="project" value="InterPro"/>
</dbReference>
<evidence type="ECO:0000256" key="1">
    <source>
        <dbReference type="ARBA" id="ARBA00004401"/>
    </source>
</evidence>
<evidence type="ECO:0000313" key="8">
    <source>
        <dbReference type="EMBL" id="QJA04853.1"/>
    </source>
</evidence>
<feature type="active site" evidence="3">
    <location>
        <position position="110"/>
    </location>
</feature>
<evidence type="ECO:0000259" key="5">
    <source>
        <dbReference type="Pfam" id="PF10502"/>
    </source>
</evidence>
<dbReference type="InterPro" id="IPR036286">
    <property type="entry name" value="LexA/Signal_pep-like_sf"/>
</dbReference>
<keyword evidence="4" id="KW-0812">Transmembrane</keyword>
<name>A0A099I8K3_CLOIN</name>
<dbReference type="PANTHER" id="PTHR43390:SF1">
    <property type="entry name" value="CHLOROPLAST PROCESSING PEPTIDASE"/>
    <property type="match status" value="1"/>
</dbReference>
<keyword evidence="4" id="KW-0645">Protease</keyword>
<keyword evidence="4" id="KW-1133">Transmembrane helix</keyword>
<reference evidence="8 10" key="3">
    <citation type="submission" date="2020-02" db="EMBL/GenBank/DDBJ databases">
        <authorList>
            <person name="Kociolek L.K."/>
            <person name="Ozer E.A."/>
        </authorList>
    </citation>
    <scope>NUCLEOTIDE SEQUENCE [LARGE SCALE GENOMIC DNA]</scope>
    <source>
        <strain evidence="8 10">ATCC 14501</strain>
    </source>
</reference>
<organism evidence="6 9">
    <name type="scientific">Clostridium innocuum</name>
    <dbReference type="NCBI Taxonomy" id="1522"/>
    <lineage>
        <taxon>Bacteria</taxon>
        <taxon>Bacillati</taxon>
        <taxon>Bacillota</taxon>
        <taxon>Clostridia</taxon>
        <taxon>Eubacteriales</taxon>
        <taxon>Clostridiaceae</taxon>
        <taxon>Clostridium</taxon>
    </lineage>
</organism>
<evidence type="ECO:0000313" key="9">
    <source>
        <dbReference type="Proteomes" id="UP000030008"/>
    </source>
</evidence>
<keyword evidence="4" id="KW-0472">Membrane</keyword>
<dbReference type="Proteomes" id="UP000604383">
    <property type="component" value="Unassembled WGS sequence"/>
</dbReference>
<dbReference type="Proteomes" id="UP000503330">
    <property type="component" value="Chromosome"/>
</dbReference>
<dbReference type="AlphaFoldDB" id="A0A099I8K3"/>
<dbReference type="EC" id="3.4.21.89" evidence="4"/>
<feature type="active site" evidence="3">
    <location>
        <position position="68"/>
    </location>
</feature>
<comment type="similarity">
    <text evidence="2 4">Belongs to the peptidase S26 family.</text>
</comment>
<dbReference type="EMBL" id="WWTN01000030">
    <property type="protein sequence ID" value="MZH57168.1"/>
    <property type="molecule type" value="Genomic_DNA"/>
</dbReference>
<evidence type="ECO:0000256" key="3">
    <source>
        <dbReference type="PIRSR" id="PIRSR600223-1"/>
    </source>
</evidence>
<reference evidence="7" key="2">
    <citation type="journal article" date="2019" name="Nat. Med.">
        <title>A library of human gut bacterial isolates paired with longitudinal multiomics data enables mechanistic microbiome research.</title>
        <authorList>
            <person name="Poyet M."/>
            <person name="Groussin M."/>
            <person name="Gibbons S.M."/>
            <person name="Avila-Pacheco J."/>
            <person name="Jiang X."/>
            <person name="Kearney S.M."/>
            <person name="Perrotta A.R."/>
            <person name="Berdy B."/>
            <person name="Zhao S."/>
            <person name="Lieberman T.D."/>
            <person name="Swanson P.K."/>
            <person name="Smith M."/>
            <person name="Roesemann S."/>
            <person name="Alexander J.E."/>
            <person name="Rich S.A."/>
            <person name="Livny J."/>
            <person name="Vlamakis H."/>
            <person name="Clish C."/>
            <person name="Bullock K."/>
            <person name="Deik A."/>
            <person name="Scott J."/>
            <person name="Pierce K.A."/>
            <person name="Xavier R.J."/>
            <person name="Alm E.J."/>
        </authorList>
    </citation>
    <scope>NUCLEOTIDE SEQUENCE</scope>
    <source>
        <strain evidence="7">BIOML-A12</strain>
    </source>
</reference>
<dbReference type="PRINTS" id="PR00727">
    <property type="entry name" value="LEADERPTASE"/>
</dbReference>
<dbReference type="EMBL" id="CP048838">
    <property type="protein sequence ID" value="QJA04853.1"/>
    <property type="molecule type" value="Genomic_DNA"/>
</dbReference>
<dbReference type="NCBIfam" id="TIGR02227">
    <property type="entry name" value="sigpep_I_bact"/>
    <property type="match status" value="1"/>
</dbReference>
<evidence type="ECO:0000256" key="2">
    <source>
        <dbReference type="ARBA" id="ARBA00009370"/>
    </source>
</evidence>
<gene>
    <name evidence="7" type="primary">lepB</name>
    <name evidence="6" type="ORF">CIAN88_05650</name>
    <name evidence="8" type="ORF">G4D54_21665</name>
    <name evidence="7" type="ORF">GT664_15775</name>
</gene>
<dbReference type="Gene3D" id="2.10.109.10">
    <property type="entry name" value="Umud Fragment, subunit A"/>
    <property type="match status" value="1"/>
</dbReference>
<feature type="domain" description="Peptidase S26" evidence="5">
    <location>
        <begin position="38"/>
        <end position="199"/>
    </location>
</feature>
<dbReference type="CDD" id="cd06530">
    <property type="entry name" value="S26_SPase_I"/>
    <property type="match status" value="1"/>
</dbReference>
<evidence type="ECO:0000256" key="4">
    <source>
        <dbReference type="RuleBase" id="RU362042"/>
    </source>
</evidence>
<sequence length="215" mass="25097">MDQKENKEEQFQAVIDGTENIKPKKKKEEKKGLKYELLDLVKTFVICFVCIFLLTNFVVKPVRVDGRSMDPTLEDGEIGLMNVFSAKFQDIERFDVVVVYNEEKKENWVKRVIGLPGDTIYAKDDVVYVNGMPIEEPYLDNAYANQIRRHGNNFTEDFPKRTLKDNEYFLMGDNRIVSYDSRRVGPFKREDIRGKDVYVLFPFNKIKMVRNGGAE</sequence>
<comment type="catalytic activity">
    <reaction evidence="4">
        <text>Cleavage of hydrophobic, N-terminal signal or leader sequences from secreted and periplasmic proteins.</text>
        <dbReference type="EC" id="3.4.21.89"/>
    </reaction>
</comment>
<dbReference type="Pfam" id="PF10502">
    <property type="entry name" value="Peptidase_S26"/>
    <property type="match status" value="1"/>
</dbReference>
<accession>A0A099I8K3</accession>
<evidence type="ECO:0000313" key="7">
    <source>
        <dbReference type="EMBL" id="MZH57168.1"/>
    </source>
</evidence>
<dbReference type="EMBL" id="JQIF01000023">
    <property type="protein sequence ID" value="KGJ54030.1"/>
    <property type="molecule type" value="Genomic_DNA"/>
</dbReference>
<dbReference type="SUPFAM" id="SSF51306">
    <property type="entry name" value="LexA/Signal peptidase"/>
    <property type="match status" value="1"/>
</dbReference>
<evidence type="ECO:0000313" key="6">
    <source>
        <dbReference type="EMBL" id="KGJ54030.1"/>
    </source>
</evidence>
<dbReference type="Proteomes" id="UP000030008">
    <property type="component" value="Unassembled WGS sequence"/>
</dbReference>
<dbReference type="GO" id="GO:0009003">
    <property type="term" value="F:signal peptidase activity"/>
    <property type="evidence" value="ECO:0007669"/>
    <property type="project" value="UniProtKB-EC"/>
</dbReference>
<evidence type="ECO:0000313" key="10">
    <source>
        <dbReference type="Proteomes" id="UP000503330"/>
    </source>
</evidence>
<reference evidence="6 9" key="1">
    <citation type="submission" date="2014-08" db="EMBL/GenBank/DDBJ databases">
        <title>Clostridium innocuum, an unnegligible vancomycin-resistant pathogen causing extra-intestinal infections.</title>
        <authorList>
            <person name="Feng Y."/>
            <person name="Chiu C.-H."/>
        </authorList>
    </citation>
    <scope>NUCLEOTIDE SEQUENCE [LARGE SCALE GENOMIC DNA]</scope>
    <source>
        <strain evidence="6 9">AN88</strain>
    </source>
</reference>
<dbReference type="GeneID" id="61928204"/>
<dbReference type="RefSeq" id="WP_002606376.1">
    <property type="nucleotide sequence ID" value="NZ_BAAACC010000014.1"/>
</dbReference>
<dbReference type="InterPro" id="IPR019533">
    <property type="entry name" value="Peptidase_S26"/>
</dbReference>